<gene>
    <name evidence="2" type="ORF">EZS28_027076</name>
</gene>
<feature type="non-terminal residue" evidence="2">
    <location>
        <position position="636"/>
    </location>
</feature>
<dbReference type="GO" id="GO:0097352">
    <property type="term" value="P:autophagosome maturation"/>
    <property type="evidence" value="ECO:0007669"/>
    <property type="project" value="TreeGrafter"/>
</dbReference>
<dbReference type="Gene3D" id="3.40.50.300">
    <property type="entry name" value="P-loop containing nucleotide triphosphate hydrolases"/>
    <property type="match status" value="1"/>
</dbReference>
<proteinExistence type="predicted"/>
<comment type="caution">
    <text evidence="2">The sequence shown here is derived from an EMBL/GenBank/DDBJ whole genome shotgun (WGS) entry which is preliminary data.</text>
</comment>
<feature type="domain" description="AAA+ ATPase" evidence="1">
    <location>
        <begin position="267"/>
        <end position="412"/>
    </location>
</feature>
<dbReference type="GO" id="GO:0030970">
    <property type="term" value="P:retrograde protein transport, ER to cytosol"/>
    <property type="evidence" value="ECO:0007669"/>
    <property type="project" value="TreeGrafter"/>
</dbReference>
<dbReference type="GO" id="GO:0016887">
    <property type="term" value="F:ATP hydrolysis activity"/>
    <property type="evidence" value="ECO:0007669"/>
    <property type="project" value="InterPro"/>
</dbReference>
<dbReference type="InterPro" id="IPR003593">
    <property type="entry name" value="AAA+_ATPase"/>
</dbReference>
<dbReference type="GO" id="GO:0005829">
    <property type="term" value="C:cytosol"/>
    <property type="evidence" value="ECO:0007669"/>
    <property type="project" value="TreeGrafter"/>
</dbReference>
<sequence>MLQIFASVNSSLPVDAFTIGPQHLISSTDLHASINFLHYCSLKIKDNQSNTHIQTTSLALLHVVENKSDICIPTWIGTALGWKKNQFPLKVNIQLNQINQKCIRCKKITLLGPFDTIGEDEYAVTSSDSCFIITDSTYIETIPGYSPNHVQASIEIIKQSFNEQILISLSERINSEILLNTLIEKKHTIHPTGIVLHYPSESVSKSSIPTALGITLSQTCNTHCVFLIAPRDGYEKTIQKLQESAIWPVLYSDDLKRLGIGDSNVGNQCGIILHGPCGCGKTVLARSISDFLKCNIYIGSPASLLRAEFGGSEAAIRSLFVQAREQLPSVVIIEGLDILAPRRGGRNFGGSGNGNGNDSGNDAHTRLLCQLLTELDGRKLIIIGTARDISAVDEALLRPGRFTSHIHVPYPNEADRCSIILSIMMEANIKVEQISDRTLIEDINEKQQEIQVFSQEQQNQQLQVLAEEAAKVSEGLSCAALKTAVREAIMLGLAKCPEIEFLQKDEKNVQLKSITIYAHDLINVLKQMRMIRISSKSDDSIRDIDDMSLFTSALSGIGKLDEQSANLINQAATSCCQITLPLKPMRFGITRAVAFEKGEIKTVALCAMKLTQKRWYHTRLNTQKNMIPNTIEKICE</sequence>
<organism evidence="2 3">
    <name type="scientific">Streblomastix strix</name>
    <dbReference type="NCBI Taxonomy" id="222440"/>
    <lineage>
        <taxon>Eukaryota</taxon>
        <taxon>Metamonada</taxon>
        <taxon>Preaxostyla</taxon>
        <taxon>Oxymonadida</taxon>
        <taxon>Streblomastigidae</taxon>
        <taxon>Streblomastix</taxon>
    </lineage>
</organism>
<dbReference type="InterPro" id="IPR003959">
    <property type="entry name" value="ATPase_AAA_core"/>
</dbReference>
<dbReference type="SUPFAM" id="SSF52540">
    <property type="entry name" value="P-loop containing nucleoside triphosphate hydrolases"/>
    <property type="match status" value="1"/>
</dbReference>
<dbReference type="AlphaFoldDB" id="A0A5J4V445"/>
<dbReference type="SMART" id="SM00382">
    <property type="entry name" value="AAA"/>
    <property type="match status" value="1"/>
</dbReference>
<dbReference type="Pfam" id="PF00004">
    <property type="entry name" value="AAA"/>
    <property type="match status" value="1"/>
</dbReference>
<evidence type="ECO:0000313" key="3">
    <source>
        <dbReference type="Proteomes" id="UP000324800"/>
    </source>
</evidence>
<dbReference type="GO" id="GO:0031593">
    <property type="term" value="F:polyubiquitin modification-dependent protein binding"/>
    <property type="evidence" value="ECO:0007669"/>
    <property type="project" value="TreeGrafter"/>
</dbReference>
<dbReference type="InterPro" id="IPR050168">
    <property type="entry name" value="AAA_ATPase_domain"/>
</dbReference>
<dbReference type="GO" id="GO:0034098">
    <property type="term" value="C:VCP-NPL4-UFD1 AAA ATPase complex"/>
    <property type="evidence" value="ECO:0007669"/>
    <property type="project" value="TreeGrafter"/>
</dbReference>
<protein>
    <submittedName>
        <fullName evidence="2">Putative transitional endoplasmic reticulum ATPase</fullName>
    </submittedName>
</protein>
<dbReference type="InterPro" id="IPR027417">
    <property type="entry name" value="P-loop_NTPase"/>
</dbReference>
<dbReference type="GO" id="GO:0051228">
    <property type="term" value="P:mitotic spindle disassembly"/>
    <property type="evidence" value="ECO:0007669"/>
    <property type="project" value="TreeGrafter"/>
</dbReference>
<evidence type="ECO:0000259" key="1">
    <source>
        <dbReference type="SMART" id="SM00382"/>
    </source>
</evidence>
<dbReference type="EMBL" id="SNRW01009854">
    <property type="protein sequence ID" value="KAA6377397.1"/>
    <property type="molecule type" value="Genomic_DNA"/>
</dbReference>
<accession>A0A5J4V445</accession>
<dbReference type="PANTHER" id="PTHR23077">
    <property type="entry name" value="AAA-FAMILY ATPASE"/>
    <property type="match status" value="1"/>
</dbReference>
<dbReference type="PANTHER" id="PTHR23077:SF195">
    <property type="entry name" value="AAA ATPASE DOMAIN-CONTAINING PROTEIN"/>
    <property type="match status" value="1"/>
</dbReference>
<name>A0A5J4V445_9EUKA</name>
<reference evidence="2 3" key="1">
    <citation type="submission" date="2019-03" db="EMBL/GenBank/DDBJ databases">
        <title>Single cell metagenomics reveals metabolic interactions within the superorganism composed of flagellate Streblomastix strix and complex community of Bacteroidetes bacteria on its surface.</title>
        <authorList>
            <person name="Treitli S.C."/>
            <person name="Kolisko M."/>
            <person name="Husnik F."/>
            <person name="Keeling P."/>
            <person name="Hampl V."/>
        </authorList>
    </citation>
    <scope>NUCLEOTIDE SEQUENCE [LARGE SCALE GENOMIC DNA]</scope>
    <source>
        <strain evidence="2">ST1C</strain>
    </source>
</reference>
<dbReference type="GO" id="GO:0005524">
    <property type="term" value="F:ATP binding"/>
    <property type="evidence" value="ECO:0007669"/>
    <property type="project" value="InterPro"/>
</dbReference>
<evidence type="ECO:0000313" key="2">
    <source>
        <dbReference type="EMBL" id="KAA6377397.1"/>
    </source>
</evidence>
<dbReference type="GO" id="GO:0005634">
    <property type="term" value="C:nucleus"/>
    <property type="evidence" value="ECO:0007669"/>
    <property type="project" value="TreeGrafter"/>
</dbReference>
<dbReference type="Proteomes" id="UP000324800">
    <property type="component" value="Unassembled WGS sequence"/>
</dbReference>